<sequence length="96" mass="11249">MTEVNEWRESFCRDVFVDNAKSLSAASIVQGGVNAFESYHGSAPDERELKRWNEQAIWYIYGNQDSMFDKERSIEDKRIEVLEHLEKVHRKTRPGS</sequence>
<dbReference type="RefSeq" id="WP_152617335.1">
    <property type="nucleotide sequence ID" value="NZ_CADFGF010000021.1"/>
</dbReference>
<dbReference type="Proteomes" id="UP000030460">
    <property type="component" value="Unassembled WGS sequence"/>
</dbReference>
<reference evidence="1" key="2">
    <citation type="submission" date="2020-04" db="EMBL/GenBank/DDBJ databases">
        <authorList>
            <person name="Alexandrino P."/>
            <person name="Mendonca T."/>
            <person name="Guaman L."/>
            <person name="Cherix J."/>
            <person name="Lozano-Sakalauskas G."/>
            <person name="Fujita A."/>
            <person name="Filho E.R."/>
            <person name="Long P."/>
            <person name="Padilla G."/>
            <person name="Taciro M.K."/>
            <person name="Gomez J.G."/>
            <person name="Silva L.F."/>
            <person name="Torres M."/>
        </authorList>
    </citation>
    <scope>NUCLEOTIDE SEQUENCE</scope>
    <source>
        <strain evidence="1">LMG 19450</strain>
    </source>
</reference>
<name>A0A8T6ZRF3_9BURK</name>
<gene>
    <name evidence="1" type="ORF">NH14_031210</name>
</gene>
<keyword evidence="2" id="KW-1185">Reference proteome</keyword>
<protein>
    <submittedName>
        <fullName evidence="1">Uncharacterized protein</fullName>
    </submittedName>
</protein>
<reference evidence="1" key="1">
    <citation type="journal article" date="2015" name="Genome Announc.">
        <title>Draft Genome Sequence of the Polyhydroxyalkanoate-Producing Bacterium Burkholderia sacchari LMG 19450 Isolated from Brazilian Sugarcane Plantation Soil.</title>
        <authorList>
            <person name="Alexandrino P.M."/>
            <person name="Mendonca T.T."/>
            <person name="Guaman Bautista L.P."/>
            <person name="Cherix J."/>
            <person name="Lozano-Sakalauskas G.C."/>
            <person name="Fujita A."/>
            <person name="Ramos Filho E."/>
            <person name="Long P."/>
            <person name="Padilla G."/>
            <person name="Taciro M.K."/>
            <person name="Gomez J.G."/>
            <person name="Silva L.F."/>
        </authorList>
    </citation>
    <scope>NUCLEOTIDE SEQUENCE</scope>
    <source>
        <strain evidence="1">LMG 19450</strain>
    </source>
</reference>
<accession>A0A8T6ZRF3</accession>
<comment type="caution">
    <text evidence="1">The sequence shown here is derived from an EMBL/GenBank/DDBJ whole genome shotgun (WGS) entry which is preliminary data.</text>
</comment>
<proteinExistence type="predicted"/>
<dbReference type="EMBL" id="JTDB02000015">
    <property type="protein sequence ID" value="NLP65529.1"/>
    <property type="molecule type" value="Genomic_DNA"/>
</dbReference>
<organism evidence="1 2">
    <name type="scientific">Paraburkholderia sacchari</name>
    <dbReference type="NCBI Taxonomy" id="159450"/>
    <lineage>
        <taxon>Bacteria</taxon>
        <taxon>Pseudomonadati</taxon>
        <taxon>Pseudomonadota</taxon>
        <taxon>Betaproteobacteria</taxon>
        <taxon>Burkholderiales</taxon>
        <taxon>Burkholderiaceae</taxon>
        <taxon>Paraburkholderia</taxon>
    </lineage>
</organism>
<dbReference type="AlphaFoldDB" id="A0A8T6ZRF3"/>
<evidence type="ECO:0000313" key="2">
    <source>
        <dbReference type="Proteomes" id="UP000030460"/>
    </source>
</evidence>
<evidence type="ECO:0000313" key="1">
    <source>
        <dbReference type="EMBL" id="NLP65529.1"/>
    </source>
</evidence>